<keyword evidence="2" id="KW-1185">Reference proteome</keyword>
<accession>A0ABR4SH62</accession>
<gene>
    <name evidence="1" type="ORF">DHOM_11515</name>
</gene>
<proteinExistence type="predicted"/>
<evidence type="ECO:0000313" key="1">
    <source>
        <dbReference type="EMBL" id="KDS92347.1"/>
    </source>
</evidence>
<dbReference type="Proteomes" id="UP000030182">
    <property type="component" value="Unassembled WGS sequence"/>
</dbReference>
<dbReference type="EMBL" id="JDRS01000036">
    <property type="protein sequence ID" value="KDS92347.1"/>
    <property type="molecule type" value="Genomic_DNA"/>
</dbReference>
<evidence type="ECO:0000313" key="2">
    <source>
        <dbReference type="Proteomes" id="UP000030182"/>
    </source>
</evidence>
<reference evidence="1 2" key="1">
    <citation type="submission" date="2014-01" db="EMBL/GenBank/DDBJ databases">
        <title>Draft genome sequence of the multidrug-resistant clinical isolate Dermabacter hominis 1368.</title>
        <authorList>
            <person name="Albersmeier A."/>
            <person name="Bomholt C."/>
            <person name="Glaub A."/>
            <person name="Ruckert C."/>
            <person name="Soriano F."/>
            <person name="Fernandez-Natal I."/>
            <person name="Tauch A."/>
        </authorList>
    </citation>
    <scope>NUCLEOTIDE SEQUENCE [LARGE SCALE GENOMIC DNA]</scope>
    <source>
        <strain evidence="1 2">1368</strain>
    </source>
</reference>
<name>A0ABR4SH62_9MICO</name>
<protein>
    <submittedName>
        <fullName evidence="1">Uncharacterized protein</fullName>
    </submittedName>
</protein>
<organism evidence="1 2">
    <name type="scientific">Dermabacter hominis 1368</name>
    <dbReference type="NCBI Taxonomy" id="1450519"/>
    <lineage>
        <taxon>Bacteria</taxon>
        <taxon>Bacillati</taxon>
        <taxon>Actinomycetota</taxon>
        <taxon>Actinomycetes</taxon>
        <taxon>Micrococcales</taxon>
        <taxon>Dermabacteraceae</taxon>
        <taxon>Dermabacter</taxon>
    </lineage>
</organism>
<sequence length="518" mass="57309">MHAHSIVQDKDELRRLAKGGVDGTLDLAGHMTITRRLPADEEVFESLASRVRPLTVKSEPVYFENVLDAIDSLVREANVEETLRARLRDLRRAWNAYKIQGTHIQAYAIQSARIDGTEATNIVSDTQLAAAWLYADLVHADAQGPKQEALDFPLSERYAAAVRVFSQVAALTVETLQLVESLRDGHLLAVEDSAWEEDVVVGVSELVQEARVFAAPLGSEMPDMRNSLTLTEEWNAFTATELLRQAPLNQVRVVLCDDHGDVTAAYDSVVARRKRDATSAEWDVLVAGSVLFKFSFEIKGERIIDVHFRGWDVFDSTNQLKLASTRLLLDFHHASAMIFEAGGSELLSLGLPTFSVEERRELEVFAETVEDIATIENLTGKELQPCNGVFNDRDRVQLRRARLLMEGQIVHAMRHSIVVTASHSKPPQLLIVAAGTLNVGGTEVPLPKFAMRHPAMTATETGLASDSGPEAKTFLIEAPEGEQFYAWIPGLVEVADDGDLVVTRSWELTGIDEGTFRF</sequence>
<comment type="caution">
    <text evidence="1">The sequence shown here is derived from an EMBL/GenBank/DDBJ whole genome shotgun (WGS) entry which is preliminary data.</text>
</comment>